<gene>
    <name evidence="1" type="ORF">OLMES_4181</name>
</gene>
<reference evidence="1 2" key="1">
    <citation type="submission" date="2017-05" db="EMBL/GenBank/DDBJ databases">
        <title>Genomic insights into alkan degradation activity of Oleiphilus messinensis.</title>
        <authorList>
            <person name="Kozyavkin S.A."/>
            <person name="Slesarev A.I."/>
            <person name="Golyshin P.N."/>
            <person name="Korzhenkov A."/>
            <person name="Golyshina O.N."/>
            <person name="Toshchakov S.V."/>
        </authorList>
    </citation>
    <scope>NUCLEOTIDE SEQUENCE [LARGE SCALE GENOMIC DNA]</scope>
    <source>
        <strain evidence="1 2">ME102</strain>
    </source>
</reference>
<dbReference type="RefSeq" id="WP_087463001.1">
    <property type="nucleotide sequence ID" value="NZ_CP021425.1"/>
</dbReference>
<dbReference type="KEGG" id="ome:OLMES_4181"/>
<dbReference type="PANTHER" id="PTHR35569">
    <property type="entry name" value="CYANAMIDE HYDRATASE DDI2-RELATED"/>
    <property type="match status" value="1"/>
</dbReference>
<dbReference type="SUPFAM" id="SSF109604">
    <property type="entry name" value="HD-domain/PDEase-like"/>
    <property type="match status" value="1"/>
</dbReference>
<dbReference type="Proteomes" id="UP000196027">
    <property type="component" value="Chromosome"/>
</dbReference>
<dbReference type="EMBL" id="CP021425">
    <property type="protein sequence ID" value="ARU58197.1"/>
    <property type="molecule type" value="Genomic_DNA"/>
</dbReference>
<evidence type="ECO:0000313" key="2">
    <source>
        <dbReference type="Proteomes" id="UP000196027"/>
    </source>
</evidence>
<dbReference type="GO" id="GO:0016787">
    <property type="term" value="F:hydrolase activity"/>
    <property type="evidence" value="ECO:0007669"/>
    <property type="project" value="UniProtKB-KW"/>
</dbReference>
<dbReference type="OrthoDB" id="8478129at2"/>
<dbReference type="PANTHER" id="PTHR35569:SF1">
    <property type="entry name" value="CYANAMIDE HYDRATASE DDI2-RELATED"/>
    <property type="match status" value="1"/>
</dbReference>
<proteinExistence type="predicted"/>
<name>A0A1Y0ICE6_9GAMM</name>
<keyword evidence="2" id="KW-1185">Reference proteome</keyword>
<dbReference type="Gene3D" id="1.10.3210.10">
    <property type="entry name" value="Hypothetical protein af1432"/>
    <property type="match status" value="1"/>
</dbReference>
<dbReference type="AlphaFoldDB" id="A0A1Y0ICE6"/>
<accession>A0A1Y0ICE6</accession>
<organism evidence="1 2">
    <name type="scientific">Oleiphilus messinensis</name>
    <dbReference type="NCBI Taxonomy" id="141451"/>
    <lineage>
        <taxon>Bacteria</taxon>
        <taxon>Pseudomonadati</taxon>
        <taxon>Pseudomonadota</taxon>
        <taxon>Gammaproteobacteria</taxon>
        <taxon>Oceanospirillales</taxon>
        <taxon>Oleiphilaceae</taxon>
        <taxon>Oleiphilus</taxon>
    </lineage>
</organism>
<evidence type="ECO:0000313" key="1">
    <source>
        <dbReference type="EMBL" id="ARU58197.1"/>
    </source>
</evidence>
<protein>
    <submittedName>
        <fullName evidence="1">Metal dependent phosphohydrolase</fullName>
    </submittedName>
</protein>
<keyword evidence="1" id="KW-0378">Hydrolase</keyword>
<sequence>MAIESPSMGSLAWGKQTGGRINFREQWQYARGAVVEQTASLVNHLPFLKQLTGKGDGKSSLRLSIEQLERITFPDTLIVKEAQAYVSATATPALFNHSVRAFFWATLMRLQAQHELDEEAFYLSCLWHDMGITDQYHGQCGATGCFTLDSVAASERFFAQKVYDPAKVEIINNAITLHINPEVSGTEQGWEAHYLNAGTACDVLGARLNEIDKRCRDHVLQAWPRLAFKAELIDAFQREILLHPDSRMALMKKLGFFTMVRRAPYVS</sequence>